<evidence type="ECO:0000313" key="8">
    <source>
        <dbReference type="EMBL" id="KZM85265.1"/>
    </source>
</evidence>
<protein>
    <recommendedName>
        <fullName evidence="7">FAD-binding PCMH-type domain-containing protein</fullName>
    </recommendedName>
</protein>
<dbReference type="InterPro" id="IPR016167">
    <property type="entry name" value="FAD-bd_PCMH_sub1"/>
</dbReference>
<dbReference type="SUPFAM" id="SSF56176">
    <property type="entry name" value="FAD-binding/transporter-associated domain-like"/>
    <property type="match status" value="1"/>
</dbReference>
<dbReference type="InterPro" id="IPR006094">
    <property type="entry name" value="Oxid_FAD_bind_N"/>
</dbReference>
<reference evidence="8" key="1">
    <citation type="journal article" date="2016" name="Nat. Genet.">
        <title>A high-quality carrot genome assembly provides new insights into carotenoid accumulation and asterid genome evolution.</title>
        <authorList>
            <person name="Iorizzo M."/>
            <person name="Ellison S."/>
            <person name="Senalik D."/>
            <person name="Zeng P."/>
            <person name="Satapoomin P."/>
            <person name="Huang J."/>
            <person name="Bowman M."/>
            <person name="Iovene M."/>
            <person name="Sanseverino W."/>
            <person name="Cavagnaro P."/>
            <person name="Yildiz M."/>
            <person name="Macko-Podgorni A."/>
            <person name="Moranska E."/>
            <person name="Grzebelus E."/>
            <person name="Grzebelus D."/>
            <person name="Ashrafi H."/>
            <person name="Zheng Z."/>
            <person name="Cheng S."/>
            <person name="Spooner D."/>
            <person name="Van Deynze A."/>
            <person name="Simon P."/>
        </authorList>
    </citation>
    <scope>NUCLEOTIDE SEQUENCE [LARGE SCALE GENOMIC DNA]</scope>
    <source>
        <tissue evidence="8">Leaf</tissue>
    </source>
</reference>
<gene>
    <name evidence="8" type="ORF">DCAR_027313</name>
    <name evidence="9" type="ORF">DCAR_0832227</name>
</gene>
<dbReference type="InterPro" id="IPR012951">
    <property type="entry name" value="BBE"/>
</dbReference>
<evidence type="ECO:0000313" key="10">
    <source>
        <dbReference type="Proteomes" id="UP000077755"/>
    </source>
</evidence>
<evidence type="ECO:0000256" key="5">
    <source>
        <dbReference type="ARBA" id="ARBA00022827"/>
    </source>
</evidence>
<keyword evidence="5" id="KW-0274">FAD</keyword>
<comment type="cofactor">
    <cofactor evidence="1">
        <name>FAD</name>
        <dbReference type="ChEBI" id="CHEBI:57692"/>
    </cofactor>
</comment>
<dbReference type="Gene3D" id="3.40.462.20">
    <property type="match status" value="1"/>
</dbReference>
<keyword evidence="4" id="KW-0732">Signal</keyword>
<dbReference type="STRING" id="79200.A0A175YNT3"/>
<dbReference type="EMBL" id="LNRQ01000008">
    <property type="protein sequence ID" value="KZM85265.1"/>
    <property type="molecule type" value="Genomic_DNA"/>
</dbReference>
<dbReference type="InterPro" id="IPR016166">
    <property type="entry name" value="FAD-bd_PCMH"/>
</dbReference>
<dbReference type="Gene3D" id="3.30.43.10">
    <property type="entry name" value="Uridine Diphospho-n-acetylenolpyruvylglucosamine Reductase, domain 2"/>
    <property type="match status" value="1"/>
</dbReference>
<dbReference type="Pfam" id="PF01565">
    <property type="entry name" value="FAD_binding_4"/>
    <property type="match status" value="1"/>
</dbReference>
<organism evidence="8">
    <name type="scientific">Daucus carota subsp. sativus</name>
    <name type="common">Carrot</name>
    <dbReference type="NCBI Taxonomy" id="79200"/>
    <lineage>
        <taxon>Eukaryota</taxon>
        <taxon>Viridiplantae</taxon>
        <taxon>Streptophyta</taxon>
        <taxon>Embryophyta</taxon>
        <taxon>Tracheophyta</taxon>
        <taxon>Spermatophyta</taxon>
        <taxon>Magnoliopsida</taxon>
        <taxon>eudicotyledons</taxon>
        <taxon>Gunneridae</taxon>
        <taxon>Pentapetalae</taxon>
        <taxon>asterids</taxon>
        <taxon>campanulids</taxon>
        <taxon>Apiales</taxon>
        <taxon>Apiaceae</taxon>
        <taxon>Apioideae</taxon>
        <taxon>Scandiceae</taxon>
        <taxon>Daucinae</taxon>
        <taxon>Daucus</taxon>
        <taxon>Daucus sect. Daucus</taxon>
    </lineage>
</organism>
<accession>A0A175YNT3</accession>
<dbReference type="GO" id="GO:0071949">
    <property type="term" value="F:FAD binding"/>
    <property type="evidence" value="ECO:0007669"/>
    <property type="project" value="InterPro"/>
</dbReference>
<evidence type="ECO:0000256" key="4">
    <source>
        <dbReference type="ARBA" id="ARBA00022729"/>
    </source>
</evidence>
<evidence type="ECO:0000256" key="1">
    <source>
        <dbReference type="ARBA" id="ARBA00001974"/>
    </source>
</evidence>
<dbReference type="Pfam" id="PF08031">
    <property type="entry name" value="BBE"/>
    <property type="match status" value="1"/>
</dbReference>
<keyword evidence="3" id="KW-0285">Flavoprotein</keyword>
<evidence type="ECO:0000256" key="3">
    <source>
        <dbReference type="ARBA" id="ARBA00022630"/>
    </source>
</evidence>
<name>A0A175YNT3_DAUCS</name>
<dbReference type="EMBL" id="CP093350">
    <property type="protein sequence ID" value="WOH12719.1"/>
    <property type="molecule type" value="Genomic_DNA"/>
</dbReference>
<dbReference type="AlphaFoldDB" id="A0A175YNT3"/>
<sequence>MLDSQIQTVIYCSKRHGIQMRIRGGGHDYEGLSYVSKVPFVLLDMNNYRSINVDEVAATAWVQSGATLGELYYNIAQKSRTLAFPGGVWYTVGVTGLISGGGYGPLRRKYGLAADNVVDARLVDVNGRILDRQSMGEDLFWAIRGGGASSFGVILSWKLRLVYVPRNVTIFQVDRFLEQNASEILYKWQFVAPRLPKEVDLRVAASPYWKNMPNPILRTVLSSGSRSNDGDKTVSLRFYGSFLGPRDQFFALMSKSLPELGLKEENFMEMNYIQALLMSSLFSPLDSPTQLLGRSLYSIPFKAKSTFVERPISRDDLDGIWKILLQTDPPTANMRFTSYGGLMDEIPESAIPFPHRAGTLYMTYMRVTTDGDAAKSLRWIRNIYNYLMPYSNPFQTAYVNYNDLDLGVNNQNGPTSYEQASAWGRKYFKQNFDRLVAVKSVVDPDNFFRHEQSIPPLPI</sequence>
<evidence type="ECO:0000259" key="7">
    <source>
        <dbReference type="PROSITE" id="PS51387"/>
    </source>
</evidence>
<dbReference type="OMA" id="VINEVHH"/>
<keyword evidence="10" id="KW-1185">Reference proteome</keyword>
<dbReference type="PROSITE" id="PS51387">
    <property type="entry name" value="FAD_PCMH"/>
    <property type="match status" value="1"/>
</dbReference>
<feature type="domain" description="FAD-binding PCMH-type" evidence="7">
    <location>
        <begin position="1"/>
        <end position="164"/>
    </location>
</feature>
<dbReference type="InterPro" id="IPR016169">
    <property type="entry name" value="FAD-bd_PCMH_sub2"/>
</dbReference>
<keyword evidence="6" id="KW-0325">Glycoprotein</keyword>
<reference evidence="9" key="2">
    <citation type="submission" date="2022-03" db="EMBL/GenBank/DDBJ databases">
        <title>Draft title - Genomic analysis of global carrot germplasm unveils the trajectory of domestication and the origin of high carotenoid orange carrot.</title>
        <authorList>
            <person name="Iorizzo M."/>
            <person name="Ellison S."/>
            <person name="Senalik D."/>
            <person name="Macko-Podgorni A."/>
            <person name="Grzebelus D."/>
            <person name="Bostan H."/>
            <person name="Rolling W."/>
            <person name="Curaba J."/>
            <person name="Simon P."/>
        </authorList>
    </citation>
    <scope>NUCLEOTIDE SEQUENCE</scope>
    <source>
        <tissue evidence="9">Leaf</tissue>
    </source>
</reference>
<dbReference type="GO" id="GO:0016491">
    <property type="term" value="F:oxidoreductase activity"/>
    <property type="evidence" value="ECO:0007669"/>
    <property type="project" value="InterPro"/>
</dbReference>
<dbReference type="InterPro" id="IPR036318">
    <property type="entry name" value="FAD-bd_PCMH-like_sf"/>
</dbReference>
<dbReference type="Gramene" id="KZM85265">
    <property type="protein sequence ID" value="KZM85265"/>
    <property type="gene ID" value="DCAR_027313"/>
</dbReference>
<evidence type="ECO:0000256" key="6">
    <source>
        <dbReference type="ARBA" id="ARBA00023180"/>
    </source>
</evidence>
<proteinExistence type="inferred from homology"/>
<dbReference type="Proteomes" id="UP000077755">
    <property type="component" value="Chromosome 8"/>
</dbReference>
<dbReference type="Gene3D" id="3.30.465.10">
    <property type="match status" value="1"/>
</dbReference>
<comment type="similarity">
    <text evidence="2">Belongs to the oxygen-dependent FAD-linked oxidoreductase family.</text>
</comment>
<evidence type="ECO:0000256" key="2">
    <source>
        <dbReference type="ARBA" id="ARBA00005466"/>
    </source>
</evidence>
<evidence type="ECO:0000313" key="9">
    <source>
        <dbReference type="EMBL" id="WOH12719.1"/>
    </source>
</evidence>
<dbReference type="PANTHER" id="PTHR32448">
    <property type="entry name" value="OS08G0158400 PROTEIN"/>
    <property type="match status" value="1"/>
</dbReference>